<sequence>MVKNKKILIITFAFALLFALSGYSKKEKDINFPKDSEGYPKSNVMLINGEETELQDITLIDGKMSHVVNAKNRKDGTVVVVLPQGIPSNQWYIQESEEIKLISYMTESLFNGSGEKLEGPSSEIQTFCFSAPPSSTVLFKWVNTNQSGKSFDEKDEDYLLKVKISE</sequence>
<protein>
    <submittedName>
        <fullName evidence="1">Uncharacterized protein</fullName>
    </submittedName>
</protein>
<evidence type="ECO:0000313" key="1">
    <source>
        <dbReference type="EMBL" id="TFZ41660.1"/>
    </source>
</evidence>
<organism evidence="1 2">
    <name type="scientific">Soehngenia longivitae</name>
    <dbReference type="NCBI Taxonomy" id="2562294"/>
    <lineage>
        <taxon>Bacteria</taxon>
        <taxon>Bacillati</taxon>
        <taxon>Bacillota</taxon>
        <taxon>Tissierellia</taxon>
        <taxon>Tissierellales</taxon>
        <taxon>Tissierellaceae</taxon>
        <taxon>Soehngenia</taxon>
    </lineage>
</organism>
<dbReference type="EMBL" id="SRIB01000001">
    <property type="protein sequence ID" value="TFZ41660.1"/>
    <property type="molecule type" value="Genomic_DNA"/>
</dbReference>
<name>A0A4Z0D9W5_9FIRM</name>
<reference evidence="1 2" key="1">
    <citation type="submission" date="2019-03" db="EMBL/GenBank/DDBJ databases">
        <title>Draft genome sequence data and analysis of a Fermenting Bacterium, Soehngenia longevitae strain 1933PT, isolated from petroleum reservoir in Azerbaijan.</title>
        <authorList>
            <person name="Grouzdev D.S."/>
            <person name="Bidzhieva S.K."/>
            <person name="Sokolova D.S."/>
            <person name="Tourova T.P."/>
            <person name="Poltaraus A.B."/>
            <person name="Nazina T.N."/>
        </authorList>
    </citation>
    <scope>NUCLEOTIDE SEQUENCE [LARGE SCALE GENOMIC DNA]</scope>
    <source>
        <strain evidence="1 2">1933P</strain>
    </source>
</reference>
<accession>A0A4Z0D9W5</accession>
<dbReference type="OrthoDB" id="1692841at2"/>
<dbReference type="RefSeq" id="WP_135269810.1">
    <property type="nucleotide sequence ID" value="NZ_SRIB01000001.1"/>
</dbReference>
<comment type="caution">
    <text evidence="1">The sequence shown here is derived from an EMBL/GenBank/DDBJ whole genome shotgun (WGS) entry which is preliminary data.</text>
</comment>
<dbReference type="AlphaFoldDB" id="A0A4Z0D9W5"/>
<gene>
    <name evidence="1" type="ORF">E4100_00550</name>
</gene>
<dbReference type="Proteomes" id="UP000298381">
    <property type="component" value="Unassembled WGS sequence"/>
</dbReference>
<keyword evidence="2" id="KW-1185">Reference proteome</keyword>
<evidence type="ECO:0000313" key="2">
    <source>
        <dbReference type="Proteomes" id="UP000298381"/>
    </source>
</evidence>
<proteinExistence type="predicted"/>